<proteinExistence type="predicted"/>
<keyword evidence="1" id="KW-1133">Transmembrane helix</keyword>
<dbReference type="Proteomes" id="UP000018721">
    <property type="component" value="Unassembled WGS sequence"/>
</dbReference>
<dbReference type="EMBL" id="ANIZ01003677">
    <property type="protein sequence ID" value="ETI32196.1"/>
    <property type="molecule type" value="Genomic_DNA"/>
</dbReference>
<reference evidence="2 3" key="1">
    <citation type="submission" date="2013-11" db="EMBL/GenBank/DDBJ databases">
        <title>The Genome Sequence of Phytophthora parasitica P1569.</title>
        <authorList>
            <consortium name="The Broad Institute Genomics Platform"/>
            <person name="Russ C."/>
            <person name="Tyler B."/>
            <person name="Panabieres F."/>
            <person name="Shan W."/>
            <person name="Tripathy S."/>
            <person name="Grunwald N."/>
            <person name="Machado M."/>
            <person name="Johnson C.S."/>
            <person name="Arredondo F."/>
            <person name="Hong C."/>
            <person name="Coffey M."/>
            <person name="Young S.K."/>
            <person name="Zeng Q."/>
            <person name="Gargeya S."/>
            <person name="Fitzgerald M."/>
            <person name="Abouelleil A."/>
            <person name="Alvarado L."/>
            <person name="Chapman S.B."/>
            <person name="Gainer-Dewar J."/>
            <person name="Goldberg J."/>
            <person name="Griggs A."/>
            <person name="Gujja S."/>
            <person name="Hansen M."/>
            <person name="Howarth C."/>
            <person name="Imamovic A."/>
            <person name="Ireland A."/>
            <person name="Larimer J."/>
            <person name="McCowan C."/>
            <person name="Murphy C."/>
            <person name="Pearson M."/>
            <person name="Poon T.W."/>
            <person name="Priest M."/>
            <person name="Roberts A."/>
            <person name="Saif S."/>
            <person name="Shea T."/>
            <person name="Sykes S."/>
            <person name="Wortman J."/>
            <person name="Nusbaum C."/>
            <person name="Birren B."/>
        </authorList>
    </citation>
    <scope>NUCLEOTIDE SEQUENCE [LARGE SCALE GENOMIC DNA]</scope>
    <source>
        <strain evidence="2 3">P1569</strain>
    </source>
</reference>
<dbReference type="SUPFAM" id="SSF53756">
    <property type="entry name" value="UDP-Glycosyltransferase/glycogen phosphorylase"/>
    <property type="match status" value="1"/>
</dbReference>
<organism evidence="2 3">
    <name type="scientific">Phytophthora nicotianae P1569</name>
    <dbReference type="NCBI Taxonomy" id="1317065"/>
    <lineage>
        <taxon>Eukaryota</taxon>
        <taxon>Sar</taxon>
        <taxon>Stramenopiles</taxon>
        <taxon>Oomycota</taxon>
        <taxon>Peronosporomycetes</taxon>
        <taxon>Peronosporales</taxon>
        <taxon>Peronosporaceae</taxon>
        <taxon>Phytophthora</taxon>
    </lineage>
</organism>
<keyword evidence="1" id="KW-0472">Membrane</keyword>
<dbReference type="OrthoDB" id="2100592at2759"/>
<keyword evidence="1" id="KW-0812">Transmembrane</keyword>
<dbReference type="eggNOG" id="ENOG502QQNI">
    <property type="taxonomic scope" value="Eukaryota"/>
</dbReference>
<keyword evidence="3" id="KW-1185">Reference proteome</keyword>
<evidence type="ECO:0000313" key="3">
    <source>
        <dbReference type="Proteomes" id="UP000018721"/>
    </source>
</evidence>
<sequence>MTSLSPIDNPPPVEADTFAPILHTPLEYFRTRIRQSDWSVCLLHDVAIIITSVITPHSSILTLDHRFSLAMKRELRSVTLKASPLPSQAPARPSTRSWRFGSLLLLYAAGFLLLELLLFRHAHFSTHRRLVEVPEDSERFALSPPDLEDAEFAKIQVPQWMTDKPSDVPVQEREHLSWLHSACVAKKQAIITWQHGSPEYSNQEEREKAPVLERGDPRVIEQLKKCPDVDIYLPDGIRGLGYCEDAVAFTKYLHSRLLPLWALEDKFFDPETNKSVMYYELCPLTPMIFFNHYWDDRPTRSEWPRAKPIYIMPNIEMRELTAKEYWSVDAVLCRTLACDQRVKAWYAQEGNPRNAKVFYTRFTSSDTAAHAVEMLGEENIRRKNFAKVRFTHTAGSSPYKGTEQVLDCWLSHPNFPPLDLYIHEDIYEERYQSTYEDAILEATNVNLIRKRMDVVGFGKVMAESSFFLCPSTQEGYGHYIDQARASGGVIITTDAHPMNELISSKDMGVLVETQRESGPDILLGGAYHNTHGLKSADGLVAKFSAQNLCNSVEYVLKHTTSTQREAMAKAAQRQYSEDTKFFAQRMIQLRLFARQQRNSWIPPEEDIAVGDPERMFFRRT</sequence>
<evidence type="ECO:0000313" key="2">
    <source>
        <dbReference type="EMBL" id="ETI32196.1"/>
    </source>
</evidence>
<gene>
    <name evidence="2" type="ORF">F443_20915</name>
</gene>
<feature type="transmembrane region" description="Helical" evidence="1">
    <location>
        <begin position="100"/>
        <end position="119"/>
    </location>
</feature>
<comment type="caution">
    <text evidence="2">The sequence shown here is derived from an EMBL/GenBank/DDBJ whole genome shotgun (WGS) entry which is preliminary data.</text>
</comment>
<dbReference type="AlphaFoldDB" id="V9DZS1"/>
<evidence type="ECO:0008006" key="4">
    <source>
        <dbReference type="Google" id="ProtNLM"/>
    </source>
</evidence>
<protein>
    <recommendedName>
        <fullName evidence="4">Glycosyl transferase family 1 domain-containing protein</fullName>
    </recommendedName>
</protein>
<evidence type="ECO:0000256" key="1">
    <source>
        <dbReference type="SAM" id="Phobius"/>
    </source>
</evidence>
<accession>V9DZS1</accession>
<dbReference type="HOGENOM" id="CLU_023769_1_0_1"/>
<name>V9DZS1_PHYNI</name>
<dbReference type="Gene3D" id="3.40.50.2000">
    <property type="entry name" value="Glycogen Phosphorylase B"/>
    <property type="match status" value="1"/>
</dbReference>